<proteinExistence type="predicted"/>
<dbReference type="Proteomes" id="UP000886469">
    <property type="component" value="Unassembled WGS sequence"/>
</dbReference>
<accession>A0ABX1T3K6</accession>
<keyword evidence="2" id="KW-1185">Reference proteome</keyword>
<sequence>MALQNQRGFLCSFSTILTINCGKNMPIRFAAKKTKEGSKERTDYFAALGCGDFGLKVFEQFYFSRTRRSLEHYFPTANATGKNGTPNEEQINCFGNYAMIGSEANSSGSNWSPKTKLDHYLDASGKIRQVSVASIKFMIMMQKCKDNQSASRGAGQEWNFF</sequence>
<organism evidence="1 2">
    <name type="scientific">Candidatus Accumulibacter contiguus</name>
    <dbReference type="NCBI Taxonomy" id="2954381"/>
    <lineage>
        <taxon>Bacteria</taxon>
        <taxon>Pseudomonadati</taxon>
        <taxon>Pseudomonadota</taxon>
        <taxon>Betaproteobacteria</taxon>
        <taxon>Candidatus Accumulibacter</taxon>
    </lineage>
</organism>
<dbReference type="RefSeq" id="WP_169069215.1">
    <property type="nucleotide sequence ID" value="NZ_SPMX01000006.1"/>
</dbReference>
<dbReference type="EMBL" id="SPMX01000006">
    <property type="protein sequence ID" value="NMQ04223.1"/>
    <property type="molecule type" value="Genomic_DNA"/>
</dbReference>
<evidence type="ECO:0000313" key="2">
    <source>
        <dbReference type="Proteomes" id="UP000886469"/>
    </source>
</evidence>
<gene>
    <name evidence="1" type="ORF">E4Q08_02585</name>
</gene>
<evidence type="ECO:0000313" key="1">
    <source>
        <dbReference type="EMBL" id="NMQ04223.1"/>
    </source>
</evidence>
<comment type="caution">
    <text evidence="1">The sequence shown here is derived from an EMBL/GenBank/DDBJ whole genome shotgun (WGS) entry which is preliminary data.</text>
</comment>
<protein>
    <submittedName>
        <fullName evidence="1">Uncharacterized protein</fullName>
    </submittedName>
</protein>
<name>A0ABX1T3K6_9PROT</name>
<reference evidence="1" key="1">
    <citation type="submission" date="2019-03" db="EMBL/GenBank/DDBJ databases">
        <title>Metabolic reconstructions from genomes of highly enriched 'Candidatus Accumulibacter' and 'Candidatus Competibacter' bioreactor populations.</title>
        <authorList>
            <person name="Annavajhala M.K."/>
            <person name="Welles L."/>
            <person name="Abbas B."/>
            <person name="Sorokin D."/>
            <person name="Park H."/>
            <person name="Van Loosdrecht M."/>
            <person name="Chandran K."/>
        </authorList>
    </citation>
    <scope>NUCLEOTIDE SEQUENCE</scope>
    <source>
        <strain evidence="1">SBR_L</strain>
    </source>
</reference>